<dbReference type="Pfam" id="PF00106">
    <property type="entry name" value="adh_short"/>
    <property type="match status" value="1"/>
</dbReference>
<comment type="caution">
    <text evidence="2">The sequence shown here is derived from an EMBL/GenBank/DDBJ whole genome shotgun (WGS) entry which is preliminary data.</text>
</comment>
<dbReference type="AlphaFoldDB" id="A0AA38RXI7"/>
<dbReference type="SUPFAM" id="SSF51735">
    <property type="entry name" value="NAD(P)-binding Rossmann-fold domains"/>
    <property type="match status" value="1"/>
</dbReference>
<keyword evidence="1" id="KW-0560">Oxidoreductase</keyword>
<dbReference type="Proteomes" id="UP001174691">
    <property type="component" value="Unassembled WGS sequence"/>
</dbReference>
<evidence type="ECO:0000256" key="1">
    <source>
        <dbReference type="ARBA" id="ARBA00023002"/>
    </source>
</evidence>
<reference evidence="2" key="1">
    <citation type="submission" date="2022-07" db="EMBL/GenBank/DDBJ databases">
        <title>Fungi with potential for degradation of polypropylene.</title>
        <authorList>
            <person name="Gostincar C."/>
        </authorList>
    </citation>
    <scope>NUCLEOTIDE SEQUENCE</scope>
    <source>
        <strain evidence="2">EXF-13287</strain>
    </source>
</reference>
<dbReference type="Gene3D" id="3.40.50.720">
    <property type="entry name" value="NAD(P)-binding Rossmann-like Domain"/>
    <property type="match status" value="1"/>
</dbReference>
<dbReference type="PANTHER" id="PTHR43157:SF31">
    <property type="entry name" value="PHOSPHATIDYLINOSITOL-GLYCAN BIOSYNTHESIS CLASS F PROTEIN"/>
    <property type="match status" value="1"/>
</dbReference>
<proteinExistence type="predicted"/>
<name>A0AA38RXI7_9PEZI</name>
<dbReference type="EMBL" id="JANBVN010000034">
    <property type="protein sequence ID" value="KAJ9160543.1"/>
    <property type="molecule type" value="Genomic_DNA"/>
</dbReference>
<dbReference type="InterPro" id="IPR002347">
    <property type="entry name" value="SDR_fam"/>
</dbReference>
<keyword evidence="3" id="KW-1185">Reference proteome</keyword>
<protein>
    <submittedName>
        <fullName evidence="2">NAD(P)-binding protein</fullName>
    </submittedName>
</protein>
<sequence>MSLPIKTVAATGTSSGVGFEAIKQLLSQTAQPYKVVIGVRNAVKTQEAYNALDYDSSVHSLVILPLDLSDLETVRLFGQRTLQHLGSCKIDFLFLNAAANQGVEERPSNGQSKWTESYIVNHLAHHYLLHLLRDKLVESQSRIIFTSSGAVAYGDPATLDKDLLAGSGASAIPTLYIQTKFVQLLGVHWWRRQLDGSCKVLAVSPGLVPDTALGRLGGLRSADEKTVAEGGASLLRAFTVDDFGDDPEAVFFTSWGEWWSKEVYRKTLDRELQDKWCPSREEIENGTC</sequence>
<evidence type="ECO:0000313" key="3">
    <source>
        <dbReference type="Proteomes" id="UP001174691"/>
    </source>
</evidence>
<organism evidence="2 3">
    <name type="scientific">Coniochaeta hoffmannii</name>
    <dbReference type="NCBI Taxonomy" id="91930"/>
    <lineage>
        <taxon>Eukaryota</taxon>
        <taxon>Fungi</taxon>
        <taxon>Dikarya</taxon>
        <taxon>Ascomycota</taxon>
        <taxon>Pezizomycotina</taxon>
        <taxon>Sordariomycetes</taxon>
        <taxon>Sordariomycetidae</taxon>
        <taxon>Coniochaetales</taxon>
        <taxon>Coniochaetaceae</taxon>
        <taxon>Coniochaeta</taxon>
    </lineage>
</organism>
<dbReference type="GO" id="GO:0016491">
    <property type="term" value="F:oxidoreductase activity"/>
    <property type="evidence" value="ECO:0007669"/>
    <property type="project" value="UniProtKB-KW"/>
</dbReference>
<dbReference type="InterPro" id="IPR036291">
    <property type="entry name" value="NAD(P)-bd_dom_sf"/>
</dbReference>
<dbReference type="PANTHER" id="PTHR43157">
    <property type="entry name" value="PHOSPHATIDYLINOSITOL-GLYCAN BIOSYNTHESIS CLASS F PROTEIN-RELATED"/>
    <property type="match status" value="1"/>
</dbReference>
<accession>A0AA38RXI7</accession>
<gene>
    <name evidence="2" type="ORF">NKR19_g3157</name>
</gene>
<evidence type="ECO:0000313" key="2">
    <source>
        <dbReference type="EMBL" id="KAJ9160543.1"/>
    </source>
</evidence>